<dbReference type="Proteomes" id="UP001196843">
    <property type="component" value="Unassembled WGS sequence"/>
</dbReference>
<sequence length="199" mass="21738">MAKNSAPAPNDAPSEGTVLNGGGGLNGAPAGKGRATPSRAEQEAARKRPLVPDTKEAKARAKADLASQREKARIGMANGDPRYLPARDQGAQRKFTRDWVDAGWHLGEIVMPAMVLVILATFVNIPALQFYAFVGLWIFIVFVVIDMILTSILVKRAVKKKFGADKMEKGLGWYAAMRTVQMRFLRLPKPQVKRGQKPA</sequence>
<comment type="caution">
    <text evidence="3">The sequence shown here is derived from an EMBL/GenBank/DDBJ whole genome shotgun (WGS) entry which is preliminary data.</text>
</comment>
<evidence type="ECO:0000256" key="2">
    <source>
        <dbReference type="SAM" id="Phobius"/>
    </source>
</evidence>
<evidence type="ECO:0000256" key="1">
    <source>
        <dbReference type="SAM" id="MobiDB-lite"/>
    </source>
</evidence>
<keyword evidence="4" id="KW-1185">Reference proteome</keyword>
<feature type="transmembrane region" description="Helical" evidence="2">
    <location>
        <begin position="131"/>
        <end position="154"/>
    </location>
</feature>
<keyword evidence="2" id="KW-0812">Transmembrane</keyword>
<protein>
    <submittedName>
        <fullName evidence="3">DUF3043 domain-containing protein</fullName>
    </submittedName>
</protein>
<gene>
    <name evidence="3" type="ORF">JNB62_09995</name>
</gene>
<evidence type="ECO:0000313" key="4">
    <source>
        <dbReference type="Proteomes" id="UP001196843"/>
    </source>
</evidence>
<accession>A0ABS7HPP8</accession>
<feature type="compositionally biased region" description="Basic and acidic residues" evidence="1">
    <location>
        <begin position="53"/>
        <end position="68"/>
    </location>
</feature>
<dbReference type="RefSeq" id="WP_220300726.1">
    <property type="nucleotide sequence ID" value="NZ_JAEUAW010000006.1"/>
</dbReference>
<organism evidence="3 4">
    <name type="scientific">Microbacterium jejuense</name>
    <dbReference type="NCBI Taxonomy" id="1263637"/>
    <lineage>
        <taxon>Bacteria</taxon>
        <taxon>Bacillati</taxon>
        <taxon>Actinomycetota</taxon>
        <taxon>Actinomycetes</taxon>
        <taxon>Micrococcales</taxon>
        <taxon>Microbacteriaceae</taxon>
        <taxon>Microbacterium</taxon>
    </lineage>
</organism>
<feature type="transmembrane region" description="Helical" evidence="2">
    <location>
        <begin position="102"/>
        <end position="125"/>
    </location>
</feature>
<name>A0ABS7HPP8_9MICO</name>
<dbReference type="EMBL" id="JAEUAW010000006">
    <property type="protein sequence ID" value="MBW9094014.1"/>
    <property type="molecule type" value="Genomic_DNA"/>
</dbReference>
<keyword evidence="2" id="KW-0472">Membrane</keyword>
<dbReference type="InterPro" id="IPR021403">
    <property type="entry name" value="DUF3043"/>
</dbReference>
<keyword evidence="2" id="KW-1133">Transmembrane helix</keyword>
<evidence type="ECO:0000313" key="3">
    <source>
        <dbReference type="EMBL" id="MBW9094014.1"/>
    </source>
</evidence>
<dbReference type="Pfam" id="PF11241">
    <property type="entry name" value="DUF3043"/>
    <property type="match status" value="1"/>
</dbReference>
<reference evidence="3 4" key="1">
    <citation type="journal article" date="2021" name="MBio">
        <title>Poor Competitiveness of Bradyrhizobium in Pigeon Pea Root Colonization in Indian Soils.</title>
        <authorList>
            <person name="Chalasani D."/>
            <person name="Basu A."/>
            <person name="Pullabhotla S.V.S.R.N."/>
            <person name="Jorrin B."/>
            <person name="Neal A.L."/>
            <person name="Poole P.S."/>
            <person name="Podile A.R."/>
            <person name="Tkacz A."/>
        </authorList>
    </citation>
    <scope>NUCLEOTIDE SEQUENCE [LARGE SCALE GENOMIC DNA]</scope>
    <source>
        <strain evidence="3 4">HU14</strain>
    </source>
</reference>
<feature type="region of interest" description="Disordered" evidence="1">
    <location>
        <begin position="1"/>
        <end position="68"/>
    </location>
</feature>
<proteinExistence type="predicted"/>